<evidence type="ECO:0000256" key="1">
    <source>
        <dbReference type="SAM" id="MobiDB-lite"/>
    </source>
</evidence>
<proteinExistence type="predicted"/>
<reference evidence="2" key="2">
    <citation type="submission" date="2011-02" db="EMBL/GenBank/DDBJ databases">
        <authorList>
            <person name="MacLean D."/>
        </authorList>
    </citation>
    <scope>NUCLEOTIDE SEQUENCE</scope>
</reference>
<accession>F0WIU1</accession>
<sequence length="328" mass="37285">MMKSNGKAQRFVSRIVVPLLLLILVLLRLKPISTFVRSTSNLLVLRSEDQLNNANRFSIKQQRVCTWVHSRQNKLMECIKCLDEEGDEKDMKMTLSGVTALLMIGKAKTATCIDQERCVSLRNIPDNVCEYEKALMEGHGFGPNKRPILNTDPNKGGFYEDMFHSIAQSAVTTVIHFAFTDETKLLSCFECLVSFEEVFRISVKRSYLWLTKEVKNLNRLAQCSSDCSLTEEPMLGPDLQFEDFQLLQPLCYYEVRSVFSGNERICGDEPIANHFSPCGADGNYGKRASAEDETSCNSNYILCANRNSPQKKRKMMRHSSETLQTDLE</sequence>
<organism evidence="2">
    <name type="scientific">Albugo laibachii Nc14</name>
    <dbReference type="NCBI Taxonomy" id="890382"/>
    <lineage>
        <taxon>Eukaryota</taxon>
        <taxon>Sar</taxon>
        <taxon>Stramenopiles</taxon>
        <taxon>Oomycota</taxon>
        <taxon>Peronosporomycetes</taxon>
        <taxon>Albuginales</taxon>
        <taxon>Albuginaceae</taxon>
        <taxon>Albugo</taxon>
    </lineage>
</organism>
<reference evidence="2" key="1">
    <citation type="journal article" date="2011" name="PLoS Biol.">
        <title>Gene gain and loss during evolution of obligate parasitism in the white rust pathogen of Arabidopsis thaliana.</title>
        <authorList>
            <person name="Kemen E."/>
            <person name="Gardiner A."/>
            <person name="Schultz-Larsen T."/>
            <person name="Kemen A.C."/>
            <person name="Balmuth A.L."/>
            <person name="Robert-Seilaniantz A."/>
            <person name="Bailey K."/>
            <person name="Holub E."/>
            <person name="Studholme D.J."/>
            <person name="Maclean D."/>
            <person name="Jones J.D."/>
        </authorList>
    </citation>
    <scope>NUCLEOTIDE SEQUENCE</scope>
</reference>
<gene>
    <name evidence="2" type="primary">AlNc14C114G6476</name>
    <name evidence="2" type="ORF">ALNC14_073280</name>
</gene>
<name>F0WIU1_9STRA</name>
<dbReference type="HOGENOM" id="CLU_848409_0_0_1"/>
<protein>
    <submittedName>
        <fullName evidence="2">AlNc14C114G6476 protein</fullName>
    </submittedName>
</protein>
<feature type="region of interest" description="Disordered" evidence="1">
    <location>
        <begin position="309"/>
        <end position="328"/>
    </location>
</feature>
<evidence type="ECO:0000313" key="2">
    <source>
        <dbReference type="EMBL" id="CCA21185.1"/>
    </source>
</evidence>
<dbReference type="AlphaFoldDB" id="F0WIU1"/>
<dbReference type="EMBL" id="FR824159">
    <property type="protein sequence ID" value="CCA21185.1"/>
    <property type="molecule type" value="Genomic_DNA"/>
</dbReference>